<protein>
    <recommendedName>
        <fullName evidence="3 13">Flagellar biosynthetic protein FlhB</fullName>
    </recommendedName>
</protein>
<keyword evidence="5 13" id="KW-1003">Cell membrane</keyword>
<keyword evidence="6 13" id="KW-0812">Transmembrane</keyword>
<sequence>MADENDSSDKTEDPTQKRLDDAHERGDVAKSQEINTWFVIAGGTLVLQTFSGSIGGGILMPLRNLIAKSWMIHTDGASLLVLTQSLGYVLMAALGVPFLLLALAAIAGNMVQHRLVWSAESLKPKFSKVSPASGLKRIFGKQAAANFAKGLFKLIALGAVMTAILWPERHRLESFMHFDPGMILSATTSLTVHLMGAVVAMLAAVAIADYLFQYRQWFERQKMSLQEMKQEFKQSEGDPHVKGRIRQLRQQRMKKRMMAAVPKASVIITNPTHYAVALSYERGMSAPVCVAKGIDTIALKIREVAGKHDIPIVENVPLARALYATVEIDDEIPVEHYHAVAEIIGYVMGLKRGVFNRRA</sequence>
<evidence type="ECO:0000256" key="3">
    <source>
        <dbReference type="ARBA" id="ARBA00021622"/>
    </source>
</evidence>
<dbReference type="PANTHER" id="PTHR30531">
    <property type="entry name" value="FLAGELLAR BIOSYNTHETIC PROTEIN FLHB"/>
    <property type="match status" value="1"/>
</dbReference>
<dbReference type="InterPro" id="IPR006135">
    <property type="entry name" value="T3SS_substrate_exporter"/>
</dbReference>
<evidence type="ECO:0000256" key="11">
    <source>
        <dbReference type="ARBA" id="ARBA00023225"/>
    </source>
</evidence>
<organism evidence="15 16">
    <name type="scientific">Bradyrhizobium erythrophlei</name>
    <dbReference type="NCBI Taxonomy" id="1437360"/>
    <lineage>
        <taxon>Bacteria</taxon>
        <taxon>Pseudomonadati</taxon>
        <taxon>Pseudomonadota</taxon>
        <taxon>Alphaproteobacteria</taxon>
        <taxon>Hyphomicrobiales</taxon>
        <taxon>Nitrobacteraceae</taxon>
        <taxon>Bradyrhizobium</taxon>
    </lineage>
</organism>
<dbReference type="Pfam" id="PF01312">
    <property type="entry name" value="Bac_export_2"/>
    <property type="match status" value="1"/>
</dbReference>
<dbReference type="GO" id="GO:0044780">
    <property type="term" value="P:bacterial-type flagellum assembly"/>
    <property type="evidence" value="ECO:0007669"/>
    <property type="project" value="InterPro"/>
</dbReference>
<keyword evidence="15" id="KW-0282">Flagellum</keyword>
<dbReference type="NCBIfam" id="TIGR00328">
    <property type="entry name" value="flhB"/>
    <property type="match status" value="1"/>
</dbReference>
<name>A0A1M5UDL1_9BRAD</name>
<dbReference type="PRINTS" id="PR00950">
    <property type="entry name" value="TYPE3IMSPROT"/>
</dbReference>
<proteinExistence type="inferred from homology"/>
<comment type="similarity">
    <text evidence="2 13">Belongs to the type III secretion exporter family.</text>
</comment>
<gene>
    <name evidence="13" type="primary">flhB</name>
    <name evidence="15" type="ORF">SAMN05444169_8336</name>
</gene>
<comment type="function">
    <text evidence="12 13">Required for formation of the rod structure in the basal body of the flagellar apparatus. Together with FliI and FliH, may constitute the export apparatus of flagellin.</text>
</comment>
<feature type="region of interest" description="Disordered" evidence="14">
    <location>
        <begin position="1"/>
        <end position="27"/>
    </location>
</feature>
<evidence type="ECO:0000256" key="7">
    <source>
        <dbReference type="ARBA" id="ARBA00022795"/>
    </source>
</evidence>
<dbReference type="OrthoDB" id="9807950at2"/>
<evidence type="ECO:0000256" key="1">
    <source>
        <dbReference type="ARBA" id="ARBA00004651"/>
    </source>
</evidence>
<evidence type="ECO:0000256" key="12">
    <source>
        <dbReference type="ARBA" id="ARBA00025078"/>
    </source>
</evidence>
<evidence type="ECO:0000256" key="10">
    <source>
        <dbReference type="ARBA" id="ARBA00023136"/>
    </source>
</evidence>
<dbReference type="GO" id="GO:0005886">
    <property type="term" value="C:plasma membrane"/>
    <property type="evidence" value="ECO:0007669"/>
    <property type="project" value="UniProtKB-SubCell"/>
</dbReference>
<evidence type="ECO:0000256" key="5">
    <source>
        <dbReference type="ARBA" id="ARBA00022475"/>
    </source>
</evidence>
<dbReference type="Proteomes" id="UP000190675">
    <property type="component" value="Chromosome I"/>
</dbReference>
<evidence type="ECO:0000313" key="15">
    <source>
        <dbReference type="EMBL" id="SHH61030.1"/>
    </source>
</evidence>
<dbReference type="SUPFAM" id="SSF160544">
    <property type="entry name" value="EscU C-terminal domain-like"/>
    <property type="match status" value="1"/>
</dbReference>
<accession>A0A1M5UDL1</accession>
<feature type="transmembrane region" description="Helical" evidence="13">
    <location>
        <begin position="37"/>
        <end position="59"/>
    </location>
</feature>
<dbReference type="InterPro" id="IPR006136">
    <property type="entry name" value="FlhB"/>
</dbReference>
<evidence type="ECO:0000256" key="4">
    <source>
        <dbReference type="ARBA" id="ARBA00022448"/>
    </source>
</evidence>
<keyword evidence="8 13" id="KW-0653">Protein transport</keyword>
<keyword evidence="15" id="KW-0969">Cilium</keyword>
<dbReference type="EMBL" id="LT670818">
    <property type="protein sequence ID" value="SHH61030.1"/>
    <property type="molecule type" value="Genomic_DNA"/>
</dbReference>
<keyword evidence="10 13" id="KW-0472">Membrane</keyword>
<dbReference type="InterPro" id="IPR029025">
    <property type="entry name" value="T3SS_substrate_exporter_C"/>
</dbReference>
<evidence type="ECO:0000256" key="6">
    <source>
        <dbReference type="ARBA" id="ARBA00022692"/>
    </source>
</evidence>
<dbReference type="RefSeq" id="WP_079571704.1">
    <property type="nucleotide sequence ID" value="NZ_LT670818.1"/>
</dbReference>
<dbReference type="FunFam" id="3.40.1690.10:FF:000001">
    <property type="entry name" value="Flagellar biosynthetic protein FlhB"/>
    <property type="match status" value="1"/>
</dbReference>
<keyword evidence="11 13" id="KW-1006">Bacterial flagellum protein export</keyword>
<keyword evidence="15" id="KW-0966">Cell projection</keyword>
<keyword evidence="4 13" id="KW-0813">Transport</keyword>
<keyword evidence="9 13" id="KW-1133">Transmembrane helix</keyword>
<evidence type="ECO:0000313" key="16">
    <source>
        <dbReference type="Proteomes" id="UP000190675"/>
    </source>
</evidence>
<dbReference type="AlphaFoldDB" id="A0A1M5UDL1"/>
<feature type="compositionally biased region" description="Basic and acidic residues" evidence="14">
    <location>
        <begin position="7"/>
        <end position="27"/>
    </location>
</feature>
<evidence type="ECO:0000256" key="2">
    <source>
        <dbReference type="ARBA" id="ARBA00010690"/>
    </source>
</evidence>
<dbReference type="Gene3D" id="6.10.250.2080">
    <property type="match status" value="1"/>
</dbReference>
<dbReference type="Gene3D" id="3.40.1690.10">
    <property type="entry name" value="secretion proteins EscU"/>
    <property type="match status" value="1"/>
</dbReference>
<feature type="transmembrane region" description="Helical" evidence="13">
    <location>
        <begin position="79"/>
        <end position="106"/>
    </location>
</feature>
<comment type="subcellular location">
    <subcellularLocation>
        <location evidence="1">Cell membrane</location>
        <topology evidence="1">Multi-pass membrane protein</topology>
    </subcellularLocation>
</comment>
<feature type="transmembrane region" description="Helical" evidence="13">
    <location>
        <begin position="146"/>
        <end position="166"/>
    </location>
</feature>
<evidence type="ECO:0000256" key="9">
    <source>
        <dbReference type="ARBA" id="ARBA00022989"/>
    </source>
</evidence>
<feature type="transmembrane region" description="Helical" evidence="13">
    <location>
        <begin position="186"/>
        <end position="212"/>
    </location>
</feature>
<evidence type="ECO:0000256" key="13">
    <source>
        <dbReference type="RuleBase" id="RU364091"/>
    </source>
</evidence>
<reference evidence="15 16" key="1">
    <citation type="submission" date="2016-11" db="EMBL/GenBank/DDBJ databases">
        <authorList>
            <person name="Jaros S."/>
            <person name="Januszkiewicz K."/>
            <person name="Wedrychowicz H."/>
        </authorList>
    </citation>
    <scope>NUCLEOTIDE SEQUENCE [LARGE SCALE GENOMIC DNA]</scope>
    <source>
        <strain evidence="15 16">GAS242</strain>
    </source>
</reference>
<dbReference type="PANTHER" id="PTHR30531:SF12">
    <property type="entry name" value="FLAGELLAR BIOSYNTHETIC PROTEIN FLHB"/>
    <property type="match status" value="1"/>
</dbReference>
<dbReference type="GO" id="GO:0009306">
    <property type="term" value="P:protein secretion"/>
    <property type="evidence" value="ECO:0007669"/>
    <property type="project" value="InterPro"/>
</dbReference>
<evidence type="ECO:0000256" key="8">
    <source>
        <dbReference type="ARBA" id="ARBA00022927"/>
    </source>
</evidence>
<evidence type="ECO:0000256" key="14">
    <source>
        <dbReference type="SAM" id="MobiDB-lite"/>
    </source>
</evidence>
<keyword evidence="7 13" id="KW-1005">Bacterial flagellum biogenesis</keyword>